<sequence length="75" mass="8662">MSKNIAVSDEVYERLKREKKDKSFSEVIEEKLDSGEKILEVTGSNVLNRETMEKVKREIEKGSRGSLERMEDEVA</sequence>
<dbReference type="Pfam" id="PF02697">
    <property type="entry name" value="VAPB_antitox"/>
    <property type="match status" value="1"/>
</dbReference>
<accession>A0A133U5Z6</accession>
<dbReference type="AlphaFoldDB" id="A0A133U5Z6"/>
<keyword evidence="1" id="KW-1277">Toxin-antitoxin system</keyword>
<dbReference type="Proteomes" id="UP000070163">
    <property type="component" value="Unassembled WGS sequence"/>
</dbReference>
<proteinExistence type="predicted"/>
<evidence type="ECO:0008006" key="4">
    <source>
        <dbReference type="Google" id="ProtNLM"/>
    </source>
</evidence>
<evidence type="ECO:0000313" key="2">
    <source>
        <dbReference type="EMBL" id="KXA89613.1"/>
    </source>
</evidence>
<evidence type="ECO:0000313" key="3">
    <source>
        <dbReference type="Proteomes" id="UP000070163"/>
    </source>
</evidence>
<evidence type="ECO:0000256" key="1">
    <source>
        <dbReference type="ARBA" id="ARBA00022649"/>
    </source>
</evidence>
<organism evidence="2 3">
    <name type="scientific">candidate division MSBL1 archaeon SCGC-AAA259A05</name>
    <dbReference type="NCBI Taxonomy" id="1698259"/>
    <lineage>
        <taxon>Archaea</taxon>
        <taxon>Methanobacteriati</taxon>
        <taxon>Methanobacteriota</taxon>
        <taxon>candidate division MSBL1</taxon>
    </lineage>
</organism>
<comment type="caution">
    <text evidence="2">The sequence shown here is derived from an EMBL/GenBank/DDBJ whole genome shotgun (WGS) entry which is preliminary data.</text>
</comment>
<dbReference type="EMBL" id="LHXJ01000071">
    <property type="protein sequence ID" value="KXA89613.1"/>
    <property type="molecule type" value="Genomic_DNA"/>
</dbReference>
<reference evidence="2 3" key="1">
    <citation type="journal article" date="2016" name="Sci. Rep.">
        <title>Metabolic traits of an uncultured archaeal lineage -MSBL1- from brine pools of the Red Sea.</title>
        <authorList>
            <person name="Mwirichia R."/>
            <person name="Alam I."/>
            <person name="Rashid M."/>
            <person name="Vinu M."/>
            <person name="Ba-Alawi W."/>
            <person name="Anthony Kamau A."/>
            <person name="Kamanda Ngugi D."/>
            <person name="Goker M."/>
            <person name="Klenk H.P."/>
            <person name="Bajic V."/>
            <person name="Stingl U."/>
        </authorList>
    </citation>
    <scope>NUCLEOTIDE SEQUENCE [LARGE SCALE GENOMIC DNA]</scope>
    <source>
        <strain evidence="2">SCGC-AAA259A05</strain>
    </source>
</reference>
<dbReference type="InterPro" id="IPR003847">
    <property type="entry name" value="Put_antitoxin"/>
</dbReference>
<protein>
    <recommendedName>
        <fullName evidence="4">Antitoxin</fullName>
    </recommendedName>
</protein>
<name>A0A133U5Z6_9EURY</name>
<keyword evidence="3" id="KW-1185">Reference proteome</keyword>
<gene>
    <name evidence="2" type="ORF">AKJ57_05110</name>
</gene>